<evidence type="ECO:0000256" key="5">
    <source>
        <dbReference type="ARBA" id="ARBA00022989"/>
    </source>
</evidence>
<gene>
    <name evidence="9" type="ORF">SAMN05421882_105518</name>
</gene>
<name>A0A1H2YPB1_9PROT</name>
<dbReference type="PANTHER" id="PTHR30462:SF0">
    <property type="entry name" value="INTERMEMBRANE TRANSPORT PROTEIN YEBT"/>
    <property type="match status" value="1"/>
</dbReference>
<protein>
    <submittedName>
        <fullName evidence="9">Paraquat-inducible protein B</fullName>
    </submittedName>
</protein>
<feature type="domain" description="Mce/MlaD" evidence="8">
    <location>
        <begin position="166"/>
        <end position="226"/>
    </location>
</feature>
<dbReference type="InterPro" id="IPR003399">
    <property type="entry name" value="Mce/MlaD"/>
</dbReference>
<dbReference type="AlphaFoldDB" id="A0A1H2YPB1"/>
<dbReference type="InterPro" id="IPR051800">
    <property type="entry name" value="PqiA-PqiB_transport"/>
</dbReference>
<feature type="transmembrane region" description="Helical" evidence="7">
    <location>
        <begin position="27"/>
        <end position="47"/>
    </location>
</feature>
<dbReference type="Pfam" id="PF02470">
    <property type="entry name" value="MlaD"/>
    <property type="match status" value="3"/>
</dbReference>
<feature type="domain" description="Mce/MlaD" evidence="8">
    <location>
        <begin position="51"/>
        <end position="142"/>
    </location>
</feature>
<dbReference type="RefSeq" id="WP_074668021.1">
    <property type="nucleotide sequence ID" value="NZ_FNNH01000055.1"/>
</dbReference>
<keyword evidence="2" id="KW-1003">Cell membrane</keyword>
<sequence length="542" mass="60302">MNEQSLNEKQTSDLPVARVEARSGISIVWLIPLVALLVGAWLAYKAWSETGPTITISFKTAEGLEAGKTKIKYKNVEIGQIRSIELSDDLSHVIVTAELVRNAKHYLTKSTRFWVVRARIAADEVSGLSTLLSGAYIGIDPGKEGNSVRHFVGLETPPVLTDDTPGSHFSLRADNLSSLDVGSPVYYRMIKVGQVIGYRFAEDGQSVEIDVFIHSPHDKQVNSNTRFWNASGLEISLDANGIKVSAESLVTVMMGGIAFETPRKLNQVETVTKDREFVLFKNREATILENPTLKIEYVLHFSGSVRGLSLGAPVEFRGIPVGEVIDIDMEFNAESNEIMIPVTIEFIPESIIFKGVPNQKEFIRSHHKTVMNAFVKRGMRAQLKTGNYMTGQLFIDLDFIPDTPIASINWEKTPPVFPTTPTPFEEISTTLTSLIKKLKNLPLDKIGSQFQDTVIKLTSTMQKTEQLVHTLNTSVTPSIIATLDQTQKMLSTVEQTIQSDSSTQRDLQDVFDELSKAARSIRIMADYLERHPEALIHGKREN</sequence>
<dbReference type="EMBL" id="FNNH01000055">
    <property type="protein sequence ID" value="SDX07007.1"/>
    <property type="molecule type" value="Genomic_DNA"/>
</dbReference>
<dbReference type="GO" id="GO:0005886">
    <property type="term" value="C:plasma membrane"/>
    <property type="evidence" value="ECO:0007669"/>
    <property type="project" value="UniProtKB-SubCell"/>
</dbReference>
<comment type="subcellular location">
    <subcellularLocation>
        <location evidence="1">Cell inner membrane</location>
    </subcellularLocation>
</comment>
<evidence type="ECO:0000313" key="9">
    <source>
        <dbReference type="EMBL" id="SDX07007.1"/>
    </source>
</evidence>
<dbReference type="Proteomes" id="UP000183454">
    <property type="component" value="Unassembled WGS sequence"/>
</dbReference>
<keyword evidence="4 7" id="KW-0812">Transmembrane</keyword>
<reference evidence="9 10" key="1">
    <citation type="submission" date="2016-10" db="EMBL/GenBank/DDBJ databases">
        <authorList>
            <person name="de Groot N.N."/>
        </authorList>
    </citation>
    <scope>NUCLEOTIDE SEQUENCE [LARGE SCALE GENOMIC DNA]</scope>
    <source>
        <strain evidence="9 10">Nm110</strain>
    </source>
</reference>
<accession>A0A1H2YPB1</accession>
<proteinExistence type="predicted"/>
<evidence type="ECO:0000256" key="4">
    <source>
        <dbReference type="ARBA" id="ARBA00022692"/>
    </source>
</evidence>
<evidence type="ECO:0000256" key="6">
    <source>
        <dbReference type="ARBA" id="ARBA00023136"/>
    </source>
</evidence>
<evidence type="ECO:0000313" key="10">
    <source>
        <dbReference type="Proteomes" id="UP000183454"/>
    </source>
</evidence>
<keyword evidence="6 7" id="KW-0472">Membrane</keyword>
<dbReference type="PANTHER" id="PTHR30462">
    <property type="entry name" value="INTERMEMBRANE TRANSPORT PROTEIN PQIB-RELATED"/>
    <property type="match status" value="1"/>
</dbReference>
<keyword evidence="3" id="KW-0997">Cell inner membrane</keyword>
<evidence type="ECO:0000259" key="8">
    <source>
        <dbReference type="Pfam" id="PF02470"/>
    </source>
</evidence>
<evidence type="ECO:0000256" key="3">
    <source>
        <dbReference type="ARBA" id="ARBA00022519"/>
    </source>
</evidence>
<organism evidence="9 10">
    <name type="scientific">Nitrosomonas communis</name>
    <dbReference type="NCBI Taxonomy" id="44574"/>
    <lineage>
        <taxon>Bacteria</taxon>
        <taxon>Pseudomonadati</taxon>
        <taxon>Pseudomonadota</taxon>
        <taxon>Betaproteobacteria</taxon>
        <taxon>Nitrosomonadales</taxon>
        <taxon>Nitrosomonadaceae</taxon>
        <taxon>Nitrosomonas</taxon>
    </lineage>
</organism>
<evidence type="ECO:0000256" key="2">
    <source>
        <dbReference type="ARBA" id="ARBA00022475"/>
    </source>
</evidence>
<evidence type="ECO:0000256" key="1">
    <source>
        <dbReference type="ARBA" id="ARBA00004533"/>
    </source>
</evidence>
<evidence type="ECO:0000256" key="7">
    <source>
        <dbReference type="SAM" id="Phobius"/>
    </source>
</evidence>
<feature type="domain" description="Mce/MlaD" evidence="8">
    <location>
        <begin position="296"/>
        <end position="398"/>
    </location>
</feature>
<keyword evidence="5 7" id="KW-1133">Transmembrane helix</keyword>